<keyword evidence="2" id="KW-1185">Reference proteome</keyword>
<dbReference type="Proteomes" id="UP000887565">
    <property type="component" value="Unplaced"/>
</dbReference>
<proteinExistence type="predicted"/>
<dbReference type="WBParaSite" id="nRc.2.0.1.t38025-RA">
    <property type="protein sequence ID" value="nRc.2.0.1.t38025-RA"/>
    <property type="gene ID" value="nRc.2.0.1.g38025"/>
</dbReference>
<evidence type="ECO:0000256" key="1">
    <source>
        <dbReference type="SAM" id="MobiDB-lite"/>
    </source>
</evidence>
<organism evidence="2 3">
    <name type="scientific">Romanomermis culicivorax</name>
    <name type="common">Nematode worm</name>
    <dbReference type="NCBI Taxonomy" id="13658"/>
    <lineage>
        <taxon>Eukaryota</taxon>
        <taxon>Metazoa</taxon>
        <taxon>Ecdysozoa</taxon>
        <taxon>Nematoda</taxon>
        <taxon>Enoplea</taxon>
        <taxon>Dorylaimia</taxon>
        <taxon>Mermithida</taxon>
        <taxon>Mermithoidea</taxon>
        <taxon>Mermithidae</taxon>
        <taxon>Romanomermis</taxon>
    </lineage>
</organism>
<sequence length="149" mass="17231">MVNSYQSAMAIGSSSYDSDEIDESNNNNDDYSNKNDAQHLINDLHDPENHLLSPSNLWSCYYCRCYYSLILDRNDVDMQIFTHRLPIWATSKRSRRKRSQNAKKLIRRSASCERTSGTSVEMTNLGSTVTILNTRTFNLVEKSQYDFII</sequence>
<name>A0A915KI08_ROMCU</name>
<protein>
    <submittedName>
        <fullName evidence="3">Uncharacterized protein</fullName>
    </submittedName>
</protein>
<evidence type="ECO:0000313" key="2">
    <source>
        <dbReference type="Proteomes" id="UP000887565"/>
    </source>
</evidence>
<feature type="region of interest" description="Disordered" evidence="1">
    <location>
        <begin position="14"/>
        <end position="35"/>
    </location>
</feature>
<reference evidence="3" key="1">
    <citation type="submission" date="2022-11" db="UniProtKB">
        <authorList>
            <consortium name="WormBaseParasite"/>
        </authorList>
    </citation>
    <scope>IDENTIFICATION</scope>
</reference>
<evidence type="ECO:0000313" key="3">
    <source>
        <dbReference type="WBParaSite" id="nRc.2.0.1.t38025-RA"/>
    </source>
</evidence>
<dbReference type="AlphaFoldDB" id="A0A915KI08"/>
<accession>A0A915KI08</accession>